<keyword evidence="2" id="KW-1185">Reference proteome</keyword>
<reference evidence="2" key="1">
    <citation type="journal article" date="2019" name="Int. J. Syst. Evol. Microbiol.">
        <title>The Global Catalogue of Microorganisms (GCM) 10K type strain sequencing project: providing services to taxonomists for standard genome sequencing and annotation.</title>
        <authorList>
            <consortium name="The Broad Institute Genomics Platform"/>
            <consortium name="The Broad Institute Genome Sequencing Center for Infectious Disease"/>
            <person name="Wu L."/>
            <person name="Ma J."/>
        </authorList>
    </citation>
    <scope>NUCLEOTIDE SEQUENCE [LARGE SCALE GENOMIC DNA]</scope>
    <source>
        <strain evidence="2">JCM 18200</strain>
    </source>
</reference>
<comment type="caution">
    <text evidence="1">The sequence shown here is derived from an EMBL/GenBank/DDBJ whole genome shotgun (WGS) entry which is preliminary data.</text>
</comment>
<protein>
    <recommendedName>
        <fullName evidence="3">GLPGLI family protein</fullName>
    </recommendedName>
</protein>
<organism evidence="1 2">
    <name type="scientific">Olivibacter ginsenosidimutans</name>
    <dbReference type="NCBI Taxonomy" id="1176537"/>
    <lineage>
        <taxon>Bacteria</taxon>
        <taxon>Pseudomonadati</taxon>
        <taxon>Bacteroidota</taxon>
        <taxon>Sphingobacteriia</taxon>
        <taxon>Sphingobacteriales</taxon>
        <taxon>Sphingobacteriaceae</taxon>
        <taxon>Olivibacter</taxon>
    </lineage>
</organism>
<dbReference type="NCBIfam" id="TIGR01200">
    <property type="entry name" value="GLPGLI"/>
    <property type="match status" value="1"/>
</dbReference>
<dbReference type="Proteomes" id="UP001501411">
    <property type="component" value="Unassembled WGS sequence"/>
</dbReference>
<proteinExistence type="predicted"/>
<gene>
    <name evidence="1" type="ORF">GCM10023231_10230</name>
</gene>
<dbReference type="InterPro" id="IPR005901">
    <property type="entry name" value="GLPGLI"/>
</dbReference>
<name>A0ABP9AQ71_9SPHI</name>
<sequence>MGVVSVSILRAQEDMPVLATAHYNFIYVNDTTQRSKYHEEEMILYIAKDASLYESNAGKQVNEQLLKQAKDPAFDGNITIVGRGSTNESYFVRPAEKIFKVVHKLGGRQYLLDENYPEINWKIGQETKTIGGYTCQRADMHFRGRDYTAWFTPDLPFSYGPWKLSGLPGLILEASDSRNEVVFHYVGFDKVSGGELVFGLPSDLIVTEKSAFLNLQEAFKKNPQAVLKAGTEGKTASTPLVKGKRDDMSTQINQVIDPSKIKSINILKTDPERVSNVTNNPIELTD</sequence>
<evidence type="ECO:0000313" key="2">
    <source>
        <dbReference type="Proteomes" id="UP001501411"/>
    </source>
</evidence>
<accession>A0ABP9AQ71</accession>
<dbReference type="EMBL" id="BAABIQ010000005">
    <property type="protein sequence ID" value="GAA4784468.1"/>
    <property type="molecule type" value="Genomic_DNA"/>
</dbReference>
<evidence type="ECO:0008006" key="3">
    <source>
        <dbReference type="Google" id="ProtNLM"/>
    </source>
</evidence>
<evidence type="ECO:0000313" key="1">
    <source>
        <dbReference type="EMBL" id="GAA4784468.1"/>
    </source>
</evidence>
<dbReference type="Pfam" id="PF09697">
    <property type="entry name" value="Porph_ging"/>
    <property type="match status" value="1"/>
</dbReference>